<dbReference type="PANTHER" id="PTHR30506">
    <property type="entry name" value="INNER MEMBRANE PROTEIN"/>
    <property type="match status" value="1"/>
</dbReference>
<evidence type="ECO:0000256" key="3">
    <source>
        <dbReference type="ARBA" id="ARBA00022475"/>
    </source>
</evidence>
<proteinExistence type="inferred from homology"/>
<evidence type="ECO:0000256" key="5">
    <source>
        <dbReference type="ARBA" id="ARBA00022989"/>
    </source>
</evidence>
<evidence type="ECO:0000256" key="2">
    <source>
        <dbReference type="ARBA" id="ARBA00008193"/>
    </source>
</evidence>
<evidence type="ECO:0000259" key="8">
    <source>
        <dbReference type="Pfam" id="PF03458"/>
    </source>
</evidence>
<feature type="transmembrane region" description="Helical" evidence="7">
    <location>
        <begin position="67"/>
        <end position="85"/>
    </location>
</feature>
<dbReference type="InterPro" id="IPR005115">
    <property type="entry name" value="Gly_transporter"/>
</dbReference>
<evidence type="ECO:0000313" key="10">
    <source>
        <dbReference type="Proteomes" id="UP001501822"/>
    </source>
</evidence>
<feature type="transmembrane region" description="Helical" evidence="7">
    <location>
        <begin position="6"/>
        <end position="27"/>
    </location>
</feature>
<sequence length="267" mass="27851">MTFTGSVQYSMDLIGIFAFALSGAFLAVRKDFDVFGTIILAEVAGLGGGLFRDLVLGVKPVAFTDPGYYSAPVIAALIVFFSSRIHRHARLSDVFDTCDMAALALFGVTGTVKSLGHGFGTVPAVTLGLASAVGGGVLSSVLAIQVPALFQWTRDLYLLPALTGAVLVAVFRLAGVLNGGTAMAAAVCAIGLRLISMYFGWHTPRAYVWRNPFAGMRQQVVPAGRTSLGGLVGGPGGTGGPPYGSPYGSPDAEHTVMTFRLDDRDSR</sequence>
<evidence type="ECO:0000256" key="1">
    <source>
        <dbReference type="ARBA" id="ARBA00004651"/>
    </source>
</evidence>
<accession>A0ABP3HL55</accession>
<keyword evidence="6 7" id="KW-0472">Membrane</keyword>
<protein>
    <submittedName>
        <fullName evidence="9">Trimeric intracellular cation channel family protein</fullName>
    </submittedName>
</protein>
<gene>
    <name evidence="9" type="ORF">GCM10010151_70920</name>
</gene>
<feature type="domain" description="Glycine transporter" evidence="8">
    <location>
        <begin position="98"/>
        <end position="171"/>
    </location>
</feature>
<keyword evidence="5 7" id="KW-1133">Transmembrane helix</keyword>
<dbReference type="PANTHER" id="PTHR30506:SF3">
    <property type="entry name" value="UPF0126 INNER MEMBRANE PROTEIN YADS-RELATED"/>
    <property type="match status" value="1"/>
</dbReference>
<evidence type="ECO:0000313" key="9">
    <source>
        <dbReference type="EMBL" id="GAA0370839.1"/>
    </source>
</evidence>
<evidence type="ECO:0000256" key="6">
    <source>
        <dbReference type="ARBA" id="ARBA00023136"/>
    </source>
</evidence>
<name>A0ABP3HL55_9ACTN</name>
<keyword evidence="3" id="KW-1003">Cell membrane</keyword>
<feature type="transmembrane region" description="Helical" evidence="7">
    <location>
        <begin position="97"/>
        <end position="116"/>
    </location>
</feature>
<evidence type="ECO:0000256" key="4">
    <source>
        <dbReference type="ARBA" id="ARBA00022692"/>
    </source>
</evidence>
<keyword evidence="10" id="KW-1185">Reference proteome</keyword>
<feature type="transmembrane region" description="Helical" evidence="7">
    <location>
        <begin position="156"/>
        <end position="175"/>
    </location>
</feature>
<dbReference type="RefSeq" id="WP_252808514.1">
    <property type="nucleotide sequence ID" value="NZ_BAAABM010000070.1"/>
</dbReference>
<comment type="subcellular location">
    <subcellularLocation>
        <location evidence="1">Cell membrane</location>
        <topology evidence="1">Multi-pass membrane protein</topology>
    </subcellularLocation>
</comment>
<keyword evidence="4 7" id="KW-0812">Transmembrane</keyword>
<reference evidence="10" key="1">
    <citation type="journal article" date="2019" name="Int. J. Syst. Evol. Microbiol.">
        <title>The Global Catalogue of Microorganisms (GCM) 10K type strain sequencing project: providing services to taxonomists for standard genome sequencing and annotation.</title>
        <authorList>
            <consortium name="The Broad Institute Genomics Platform"/>
            <consortium name="The Broad Institute Genome Sequencing Center for Infectious Disease"/>
            <person name="Wu L."/>
            <person name="Ma J."/>
        </authorList>
    </citation>
    <scope>NUCLEOTIDE SEQUENCE [LARGE SCALE GENOMIC DNA]</scope>
    <source>
        <strain evidence="10">JCM 3146</strain>
    </source>
</reference>
<dbReference type="EMBL" id="BAAABM010000070">
    <property type="protein sequence ID" value="GAA0370839.1"/>
    <property type="molecule type" value="Genomic_DNA"/>
</dbReference>
<dbReference type="Proteomes" id="UP001501822">
    <property type="component" value="Unassembled WGS sequence"/>
</dbReference>
<feature type="domain" description="Glycine transporter" evidence="8">
    <location>
        <begin position="11"/>
        <end position="82"/>
    </location>
</feature>
<feature type="transmembrane region" description="Helical" evidence="7">
    <location>
        <begin position="122"/>
        <end position="144"/>
    </location>
</feature>
<organism evidence="9 10">
    <name type="scientific">Actinoallomurus spadix</name>
    <dbReference type="NCBI Taxonomy" id="79912"/>
    <lineage>
        <taxon>Bacteria</taxon>
        <taxon>Bacillati</taxon>
        <taxon>Actinomycetota</taxon>
        <taxon>Actinomycetes</taxon>
        <taxon>Streptosporangiales</taxon>
        <taxon>Thermomonosporaceae</taxon>
        <taxon>Actinoallomurus</taxon>
    </lineage>
</organism>
<feature type="transmembrane region" description="Helical" evidence="7">
    <location>
        <begin position="34"/>
        <end position="55"/>
    </location>
</feature>
<comment type="similarity">
    <text evidence="2">Belongs to the UPF0126 family.</text>
</comment>
<feature type="transmembrane region" description="Helical" evidence="7">
    <location>
        <begin position="181"/>
        <end position="201"/>
    </location>
</feature>
<comment type="caution">
    <text evidence="9">The sequence shown here is derived from an EMBL/GenBank/DDBJ whole genome shotgun (WGS) entry which is preliminary data.</text>
</comment>
<dbReference type="Pfam" id="PF03458">
    <property type="entry name" value="Gly_transporter"/>
    <property type="match status" value="2"/>
</dbReference>
<evidence type="ECO:0000256" key="7">
    <source>
        <dbReference type="SAM" id="Phobius"/>
    </source>
</evidence>